<dbReference type="PANTHER" id="PTHR45138">
    <property type="entry name" value="REGULATORY COMPONENTS OF SENSORY TRANSDUCTION SYSTEM"/>
    <property type="match status" value="1"/>
</dbReference>
<keyword evidence="5 8" id="KW-1133">Transmembrane helix</keyword>
<dbReference type="CDD" id="cd12914">
    <property type="entry name" value="PDC1_DGC_like"/>
    <property type="match status" value="1"/>
</dbReference>
<dbReference type="SMART" id="SM00267">
    <property type="entry name" value="GGDEF"/>
    <property type="match status" value="1"/>
</dbReference>
<evidence type="ECO:0000256" key="2">
    <source>
        <dbReference type="ARBA" id="ARBA00012528"/>
    </source>
</evidence>
<evidence type="ECO:0000256" key="3">
    <source>
        <dbReference type="ARBA" id="ARBA00022475"/>
    </source>
</evidence>
<sequence length="497" mass="55523">MGQLNLFSKMKRDWRWVSLITLVLAACVATGFLESKRLALERLNVIFNQSGAGRKNLFRLETQKTLSVPQVLAATRSVRDLLAAPSPAAVEEENKVLEETARNVQLDVIYVMDINGNCLAASNWRAHDSFVGHNYAFRPYFEEALAGQTGRYIAKGITSKKAGYYLARPVTVDGEIRGVVVAKMSFDALQARLEEFWHKDNELDLVTDDNGVVVISPLSFFVFKAIRPIPAETRKAIIAHRGYGDNVPEISSILGNVLADKLRFVEFGGIPGRSFLQKSFHFPDLGLRLYLHLPASMYWSIVVELTAIFSLFAFLALLIGVVVFQRWRYGVELVKKANHDHLTGLNTRLYMNEWCEAAISAHNHDSGAGFGLVVFDLDLFKKVNDEYGHLVGDDVLKRVGENIRSVTRKEDLAVRYGGEELAVFMRCSGLPAAVDMAERIRRSVEQFKFRGDNAGLSVTLSGGVAYHIVGESLDALFTRADKMLYEAKRLGRNRIVA</sequence>
<gene>
    <name evidence="10" type="ORF">EDC26_11622</name>
</gene>
<evidence type="ECO:0000256" key="7">
    <source>
        <dbReference type="ARBA" id="ARBA00034247"/>
    </source>
</evidence>
<comment type="caution">
    <text evidence="10">The sequence shown here is derived from an EMBL/GenBank/DDBJ whole genome shotgun (WGS) entry which is preliminary data.</text>
</comment>
<dbReference type="Gene3D" id="3.30.450.20">
    <property type="entry name" value="PAS domain"/>
    <property type="match status" value="2"/>
</dbReference>
<evidence type="ECO:0000256" key="5">
    <source>
        <dbReference type="ARBA" id="ARBA00022989"/>
    </source>
</evidence>
<dbReference type="GO" id="GO:0052621">
    <property type="term" value="F:diguanylate cyclase activity"/>
    <property type="evidence" value="ECO:0007669"/>
    <property type="project" value="UniProtKB-EC"/>
</dbReference>
<dbReference type="InterPro" id="IPR029787">
    <property type="entry name" value="Nucleotide_cyclase"/>
</dbReference>
<protein>
    <recommendedName>
        <fullName evidence="2">diguanylate cyclase</fullName>
        <ecNumber evidence="2">2.7.7.65</ecNumber>
    </recommendedName>
</protein>
<dbReference type="Pfam" id="PF00990">
    <property type="entry name" value="GGDEF"/>
    <property type="match status" value="1"/>
</dbReference>
<feature type="transmembrane region" description="Helical" evidence="8">
    <location>
        <begin position="297"/>
        <end position="324"/>
    </location>
</feature>
<dbReference type="Gene3D" id="3.30.70.270">
    <property type="match status" value="1"/>
</dbReference>
<organism evidence="10 11">
    <name type="scientific">Paralcaligenes ureilyticus</name>
    <dbReference type="NCBI Taxonomy" id="627131"/>
    <lineage>
        <taxon>Bacteria</taxon>
        <taxon>Pseudomonadati</taxon>
        <taxon>Pseudomonadota</taxon>
        <taxon>Betaproteobacteria</taxon>
        <taxon>Burkholderiales</taxon>
        <taxon>Alcaligenaceae</taxon>
        <taxon>Paralcaligenes</taxon>
    </lineage>
</organism>
<dbReference type="AlphaFoldDB" id="A0A4R3LWL9"/>
<dbReference type="InterPro" id="IPR000160">
    <property type="entry name" value="GGDEF_dom"/>
</dbReference>
<evidence type="ECO:0000259" key="9">
    <source>
        <dbReference type="PROSITE" id="PS50887"/>
    </source>
</evidence>
<evidence type="ECO:0000256" key="8">
    <source>
        <dbReference type="SAM" id="Phobius"/>
    </source>
</evidence>
<comment type="subcellular location">
    <subcellularLocation>
        <location evidence="1">Cell membrane</location>
        <topology evidence="1">Multi-pass membrane protein</topology>
    </subcellularLocation>
</comment>
<keyword evidence="4 8" id="KW-0812">Transmembrane</keyword>
<dbReference type="EC" id="2.7.7.65" evidence="2"/>
<evidence type="ECO:0000313" key="11">
    <source>
        <dbReference type="Proteomes" id="UP000295525"/>
    </source>
</evidence>
<evidence type="ECO:0000256" key="1">
    <source>
        <dbReference type="ARBA" id="ARBA00004651"/>
    </source>
</evidence>
<keyword evidence="3" id="KW-1003">Cell membrane</keyword>
<dbReference type="GO" id="GO:0005886">
    <property type="term" value="C:plasma membrane"/>
    <property type="evidence" value="ECO:0007669"/>
    <property type="project" value="UniProtKB-SubCell"/>
</dbReference>
<evidence type="ECO:0000313" key="10">
    <source>
        <dbReference type="EMBL" id="TCT03055.1"/>
    </source>
</evidence>
<proteinExistence type="predicted"/>
<accession>A0A4R3LWL9</accession>
<keyword evidence="11" id="KW-1185">Reference proteome</keyword>
<evidence type="ECO:0000256" key="6">
    <source>
        <dbReference type="ARBA" id="ARBA00023136"/>
    </source>
</evidence>
<feature type="domain" description="GGDEF" evidence="9">
    <location>
        <begin position="368"/>
        <end position="497"/>
    </location>
</feature>
<dbReference type="RefSeq" id="WP_165931056.1">
    <property type="nucleotide sequence ID" value="NZ_SMAJ01000016.1"/>
</dbReference>
<dbReference type="FunFam" id="3.30.70.270:FF:000001">
    <property type="entry name" value="Diguanylate cyclase domain protein"/>
    <property type="match status" value="1"/>
</dbReference>
<name>A0A4R3LWL9_9BURK</name>
<dbReference type="InterPro" id="IPR029151">
    <property type="entry name" value="Sensor-like_sf"/>
</dbReference>
<dbReference type="PROSITE" id="PS50887">
    <property type="entry name" value="GGDEF"/>
    <property type="match status" value="1"/>
</dbReference>
<evidence type="ECO:0000256" key="4">
    <source>
        <dbReference type="ARBA" id="ARBA00022692"/>
    </source>
</evidence>
<comment type="catalytic activity">
    <reaction evidence="7">
        <text>2 GTP = 3',3'-c-di-GMP + 2 diphosphate</text>
        <dbReference type="Rhea" id="RHEA:24898"/>
        <dbReference type="ChEBI" id="CHEBI:33019"/>
        <dbReference type="ChEBI" id="CHEBI:37565"/>
        <dbReference type="ChEBI" id="CHEBI:58805"/>
        <dbReference type="EC" id="2.7.7.65"/>
    </reaction>
</comment>
<dbReference type="Proteomes" id="UP000295525">
    <property type="component" value="Unassembled WGS sequence"/>
</dbReference>
<dbReference type="CDD" id="cd01949">
    <property type="entry name" value="GGDEF"/>
    <property type="match status" value="1"/>
</dbReference>
<dbReference type="NCBIfam" id="TIGR00254">
    <property type="entry name" value="GGDEF"/>
    <property type="match status" value="1"/>
</dbReference>
<dbReference type="InterPro" id="IPR033479">
    <property type="entry name" value="dCache_1"/>
</dbReference>
<dbReference type="SUPFAM" id="SSF103190">
    <property type="entry name" value="Sensory domain-like"/>
    <property type="match status" value="1"/>
</dbReference>
<dbReference type="InterPro" id="IPR043128">
    <property type="entry name" value="Rev_trsase/Diguanyl_cyclase"/>
</dbReference>
<reference evidence="10 11" key="1">
    <citation type="submission" date="2019-03" db="EMBL/GenBank/DDBJ databases">
        <title>Genomic Encyclopedia of Type Strains, Phase IV (KMG-IV): sequencing the most valuable type-strain genomes for metagenomic binning, comparative biology and taxonomic classification.</title>
        <authorList>
            <person name="Goeker M."/>
        </authorList>
    </citation>
    <scope>NUCLEOTIDE SEQUENCE [LARGE SCALE GENOMIC DNA]</scope>
    <source>
        <strain evidence="10 11">DSM 24591</strain>
    </source>
</reference>
<dbReference type="InterPro" id="IPR050469">
    <property type="entry name" value="Diguanylate_Cyclase"/>
</dbReference>
<dbReference type="EMBL" id="SMAJ01000016">
    <property type="protein sequence ID" value="TCT03055.1"/>
    <property type="molecule type" value="Genomic_DNA"/>
</dbReference>
<dbReference type="Pfam" id="PF02743">
    <property type="entry name" value="dCache_1"/>
    <property type="match status" value="1"/>
</dbReference>
<dbReference type="SUPFAM" id="SSF55073">
    <property type="entry name" value="Nucleotide cyclase"/>
    <property type="match status" value="1"/>
</dbReference>
<dbReference type="PANTHER" id="PTHR45138:SF9">
    <property type="entry name" value="DIGUANYLATE CYCLASE DGCM-RELATED"/>
    <property type="match status" value="1"/>
</dbReference>
<keyword evidence="6 8" id="KW-0472">Membrane</keyword>